<keyword evidence="1" id="KW-0472">Membrane</keyword>
<feature type="transmembrane region" description="Helical" evidence="1">
    <location>
        <begin position="93"/>
        <end position="111"/>
    </location>
</feature>
<feature type="transmembrane region" description="Helical" evidence="1">
    <location>
        <begin position="30"/>
        <end position="51"/>
    </location>
</feature>
<protein>
    <submittedName>
        <fullName evidence="2">TIGR02206 family membrane protein</fullName>
    </submittedName>
</protein>
<keyword evidence="3" id="KW-1185">Reference proteome</keyword>
<feature type="transmembrane region" description="Helical" evidence="1">
    <location>
        <begin position="223"/>
        <end position="243"/>
    </location>
</feature>
<organism evidence="2 3">
    <name type="scientific">Rhodoplanes azumiensis</name>
    <dbReference type="NCBI Taxonomy" id="1897628"/>
    <lineage>
        <taxon>Bacteria</taxon>
        <taxon>Pseudomonadati</taxon>
        <taxon>Pseudomonadota</taxon>
        <taxon>Alphaproteobacteria</taxon>
        <taxon>Hyphomicrobiales</taxon>
        <taxon>Nitrobacteraceae</taxon>
        <taxon>Rhodoplanes</taxon>
    </lineage>
</organism>
<comment type="caution">
    <text evidence="2">The sequence shown here is derived from an EMBL/GenBank/DDBJ whole genome shotgun (WGS) entry which is preliminary data.</text>
</comment>
<evidence type="ECO:0000313" key="2">
    <source>
        <dbReference type="EMBL" id="MFD2180602.1"/>
    </source>
</evidence>
<dbReference type="EMBL" id="JBHUIW010000001">
    <property type="protein sequence ID" value="MFD2180602.1"/>
    <property type="molecule type" value="Genomic_DNA"/>
</dbReference>
<proteinExistence type="predicted"/>
<reference evidence="3" key="1">
    <citation type="journal article" date="2019" name="Int. J. Syst. Evol. Microbiol.">
        <title>The Global Catalogue of Microorganisms (GCM) 10K type strain sequencing project: providing services to taxonomists for standard genome sequencing and annotation.</title>
        <authorList>
            <consortium name="The Broad Institute Genomics Platform"/>
            <consortium name="The Broad Institute Genome Sequencing Center for Infectious Disease"/>
            <person name="Wu L."/>
            <person name="Ma J."/>
        </authorList>
    </citation>
    <scope>NUCLEOTIDE SEQUENCE [LARGE SCALE GENOMIC DNA]</scope>
    <source>
        <strain evidence="3">CGMCC 1.6774</strain>
    </source>
</reference>
<evidence type="ECO:0000313" key="3">
    <source>
        <dbReference type="Proteomes" id="UP001597314"/>
    </source>
</evidence>
<accession>A0ABW5AEU1</accession>
<dbReference type="Proteomes" id="UP001597314">
    <property type="component" value="Unassembled WGS sequence"/>
</dbReference>
<keyword evidence="1" id="KW-1133">Transmembrane helix</keyword>
<dbReference type="Pfam" id="PF14808">
    <property type="entry name" value="TMEM164"/>
    <property type="match status" value="1"/>
</dbReference>
<sequence length="261" mass="28572">MPDSATGRLDSSWFASSWFDRGALDTFTPFGTLHLVSVLCCFAAITVLVLVARRLAPPAEMRLRAGLAVFAVLVWGTYNIAWNWSGIDIVSGLPLHICDVGGIIAPLALISQKRFLRATLYFWAFALTTQAFIQPTLVQGPASPLFWCFWIAHAIIFGYAIYDIVVLGFRPDWSDFRRAAVFTIGYVGAVFLLNIALGSNYAYVGDPADTKLIPPFVAMLGPWPARVLVMAALAGFGFLLVFLPWRFFGRAAEAAVEPEAA</sequence>
<feature type="transmembrane region" description="Helical" evidence="1">
    <location>
        <begin position="179"/>
        <end position="203"/>
    </location>
</feature>
<dbReference type="InterPro" id="IPR011737">
    <property type="entry name" value="CHP02206_TP0381"/>
</dbReference>
<dbReference type="RefSeq" id="WP_378475819.1">
    <property type="nucleotide sequence ID" value="NZ_JBHUIW010000001.1"/>
</dbReference>
<dbReference type="NCBIfam" id="TIGR02206">
    <property type="entry name" value="intg_mem_TP0381"/>
    <property type="match status" value="1"/>
</dbReference>
<evidence type="ECO:0000256" key="1">
    <source>
        <dbReference type="SAM" id="Phobius"/>
    </source>
</evidence>
<feature type="transmembrane region" description="Helical" evidence="1">
    <location>
        <begin position="118"/>
        <end position="138"/>
    </location>
</feature>
<feature type="transmembrane region" description="Helical" evidence="1">
    <location>
        <begin position="144"/>
        <end position="167"/>
    </location>
</feature>
<keyword evidence="1" id="KW-0812">Transmembrane</keyword>
<gene>
    <name evidence="2" type="ORF">ACFSOX_00415</name>
</gene>
<name>A0ABW5AEU1_9BRAD</name>
<feature type="transmembrane region" description="Helical" evidence="1">
    <location>
        <begin position="63"/>
        <end position="81"/>
    </location>
</feature>